<reference evidence="2 3" key="1">
    <citation type="submission" date="2021-01" db="EMBL/GenBank/DDBJ databases">
        <title>Whole genome sequence of Paenibacillus sonchi LMG 24727 for comparative genomics.</title>
        <authorList>
            <person name="Lee G."/>
            <person name="Kim M.-J."/>
            <person name="Lim K."/>
            <person name="Shin J.-H."/>
        </authorList>
    </citation>
    <scope>NUCLEOTIDE SEQUENCE [LARGE SCALE GENOMIC DNA]</scope>
    <source>
        <strain evidence="2 3">LMG 24727</strain>
    </source>
</reference>
<proteinExistence type="predicted"/>
<dbReference type="GO" id="GO:0004519">
    <property type="term" value="F:endonuclease activity"/>
    <property type="evidence" value="ECO:0007669"/>
    <property type="project" value="UniProtKB-KW"/>
</dbReference>
<keyword evidence="2" id="KW-0255">Endonuclease</keyword>
<evidence type="ECO:0000256" key="1">
    <source>
        <dbReference type="SAM" id="MobiDB-lite"/>
    </source>
</evidence>
<dbReference type="Pfam" id="PF26595">
    <property type="entry name" value="A_ENA"/>
    <property type="match status" value="1"/>
</dbReference>
<dbReference type="InterPro" id="IPR058705">
    <property type="entry name" value="A_ENA"/>
</dbReference>
<gene>
    <name evidence="2" type="ORF">JI735_02950</name>
</gene>
<dbReference type="Proteomes" id="UP000595841">
    <property type="component" value="Chromosome"/>
</dbReference>
<name>A0A974PDA1_9BACL</name>
<accession>A0A974PDA1</accession>
<sequence length="115" mass="12609">MSREKAYLQMLESSATIQWNIAMILEAKAVEAEKVKQWTQHHIHAKAFDSHEEQLKESISIHEVIVEMVEGLTKLENGLYSNLKAVLGSGEEGGEGGEGFGGLSGEGFDFGEDSK</sequence>
<dbReference type="RefSeq" id="WP_039832989.1">
    <property type="nucleotide sequence ID" value="NZ_CP068595.1"/>
</dbReference>
<evidence type="ECO:0000313" key="2">
    <source>
        <dbReference type="EMBL" id="QQZ61725.1"/>
    </source>
</evidence>
<dbReference type="EMBL" id="CP068595">
    <property type="protein sequence ID" value="QQZ61725.1"/>
    <property type="molecule type" value="Genomic_DNA"/>
</dbReference>
<dbReference type="KEGG" id="pson:JI735_02950"/>
<keyword evidence="2" id="KW-0540">Nuclease</keyword>
<protein>
    <submittedName>
        <fullName evidence="2">Restriction endonuclease subunit S</fullName>
    </submittedName>
</protein>
<dbReference type="AlphaFoldDB" id="A0A974PDA1"/>
<feature type="compositionally biased region" description="Gly residues" evidence="1">
    <location>
        <begin position="96"/>
        <end position="105"/>
    </location>
</feature>
<keyword evidence="3" id="KW-1185">Reference proteome</keyword>
<evidence type="ECO:0000313" key="3">
    <source>
        <dbReference type="Proteomes" id="UP000595841"/>
    </source>
</evidence>
<keyword evidence="2" id="KW-0378">Hydrolase</keyword>
<organism evidence="2 3">
    <name type="scientific">Paenibacillus sonchi</name>
    <dbReference type="NCBI Taxonomy" id="373687"/>
    <lineage>
        <taxon>Bacteria</taxon>
        <taxon>Bacillati</taxon>
        <taxon>Bacillota</taxon>
        <taxon>Bacilli</taxon>
        <taxon>Bacillales</taxon>
        <taxon>Paenibacillaceae</taxon>
        <taxon>Paenibacillus</taxon>
        <taxon>Paenibacillus sonchi group</taxon>
    </lineage>
</organism>
<feature type="region of interest" description="Disordered" evidence="1">
    <location>
        <begin position="91"/>
        <end position="115"/>
    </location>
</feature>